<dbReference type="RefSeq" id="WP_048640459.1">
    <property type="nucleotide sequence ID" value="NZ_CAXBGM010000019.1"/>
</dbReference>
<dbReference type="PROSITE" id="PS51257">
    <property type="entry name" value="PROKAR_LIPOPROTEIN"/>
    <property type="match status" value="1"/>
</dbReference>
<dbReference type="AlphaFoldDB" id="A0A0H4P749"/>
<evidence type="ECO:0000313" key="2">
    <source>
        <dbReference type="EMBL" id="AKP49974.1"/>
    </source>
</evidence>
<protein>
    <recommendedName>
        <fullName evidence="4">Lipoprotein</fullName>
    </recommendedName>
</protein>
<organism evidence="2 3">
    <name type="scientific">Cyclobacterium amurskyense</name>
    <dbReference type="NCBI Taxonomy" id="320787"/>
    <lineage>
        <taxon>Bacteria</taxon>
        <taxon>Pseudomonadati</taxon>
        <taxon>Bacteroidota</taxon>
        <taxon>Cytophagia</taxon>
        <taxon>Cytophagales</taxon>
        <taxon>Cyclobacteriaceae</taxon>
        <taxon>Cyclobacterium</taxon>
    </lineage>
</organism>
<keyword evidence="3" id="KW-1185">Reference proteome</keyword>
<evidence type="ECO:0000256" key="1">
    <source>
        <dbReference type="SAM" id="SignalP"/>
    </source>
</evidence>
<dbReference type="EMBL" id="CP012040">
    <property type="protein sequence ID" value="AKP49974.1"/>
    <property type="molecule type" value="Genomic_DNA"/>
</dbReference>
<feature type="chain" id="PRO_5005207850" description="Lipoprotein" evidence="1">
    <location>
        <begin position="24"/>
        <end position="116"/>
    </location>
</feature>
<name>A0A0H4P749_9BACT</name>
<dbReference type="Proteomes" id="UP000036520">
    <property type="component" value="Chromosome"/>
</dbReference>
<sequence length="116" mass="13139">MKIYKVKPLLFFLLLIFSCENNVGPNREGTAEVAISVASRGGYQFLIEFDGDLYFPENLPEEFRVVSQEPIPVNIKFQIQDNKEDILQPAPNDVPIFLMSVPVITIISIEKIKSIP</sequence>
<evidence type="ECO:0008006" key="4">
    <source>
        <dbReference type="Google" id="ProtNLM"/>
    </source>
</evidence>
<dbReference type="OrthoDB" id="839757at2"/>
<dbReference type="KEGG" id="camu:CA2015_0505"/>
<reference evidence="2 3" key="1">
    <citation type="submission" date="2015-07" db="EMBL/GenBank/DDBJ databases">
        <authorList>
            <person name="Kim K.M."/>
        </authorList>
    </citation>
    <scope>NUCLEOTIDE SEQUENCE [LARGE SCALE GENOMIC DNA]</scope>
    <source>
        <strain evidence="2 3">KCTC 12363</strain>
    </source>
</reference>
<proteinExistence type="predicted"/>
<keyword evidence="1" id="KW-0732">Signal</keyword>
<evidence type="ECO:0000313" key="3">
    <source>
        <dbReference type="Proteomes" id="UP000036520"/>
    </source>
</evidence>
<feature type="signal peptide" evidence="1">
    <location>
        <begin position="1"/>
        <end position="23"/>
    </location>
</feature>
<gene>
    <name evidence="2" type="ORF">CA2015_0505</name>
</gene>
<accession>A0A0H4P749</accession>